<keyword evidence="6" id="KW-0997">Cell inner membrane</keyword>
<keyword evidence="8" id="KW-0653">Protein transport</keyword>
<evidence type="ECO:0000313" key="11">
    <source>
        <dbReference type="EMBL" id="TRW50306.1"/>
    </source>
</evidence>
<evidence type="ECO:0000256" key="1">
    <source>
        <dbReference type="ARBA" id="ARBA00004533"/>
    </source>
</evidence>
<proteinExistence type="inferred from homology"/>
<keyword evidence="4" id="KW-0813">Transport</keyword>
<evidence type="ECO:0000256" key="10">
    <source>
        <dbReference type="ARBA" id="ARBA00030772"/>
    </source>
</evidence>
<evidence type="ECO:0000256" key="8">
    <source>
        <dbReference type="ARBA" id="ARBA00022927"/>
    </source>
</evidence>
<evidence type="ECO:0000256" key="7">
    <source>
        <dbReference type="ARBA" id="ARBA00022692"/>
    </source>
</evidence>
<comment type="caution">
    <text evidence="11">The sequence shown here is derived from an EMBL/GenBank/DDBJ whole genome shotgun (WGS) entry which is preliminary data.</text>
</comment>
<keyword evidence="9" id="KW-0472">Membrane</keyword>
<name>A0A552X5P7_9GAMM</name>
<dbReference type="AlphaFoldDB" id="A0A552X5P7"/>
<comment type="similarity">
    <text evidence="2">Belongs to the GSP N family.</text>
</comment>
<keyword evidence="5" id="KW-1003">Cell membrane</keyword>
<reference evidence="11 12" key="1">
    <citation type="submission" date="2019-07" db="EMBL/GenBank/DDBJ databases">
        <authorList>
            <person name="Yang M."/>
            <person name="Zhao D."/>
            <person name="Xiang H."/>
        </authorList>
    </citation>
    <scope>NUCLEOTIDE SEQUENCE [LARGE SCALE GENOMIC DNA]</scope>
    <source>
        <strain evidence="11 12">IM1326</strain>
    </source>
</reference>
<dbReference type="InterPro" id="IPR022792">
    <property type="entry name" value="T2SS_protein-GspN"/>
</dbReference>
<dbReference type="GO" id="GO:0015628">
    <property type="term" value="P:protein secretion by the type II secretion system"/>
    <property type="evidence" value="ECO:0007669"/>
    <property type="project" value="InterPro"/>
</dbReference>
<evidence type="ECO:0000256" key="3">
    <source>
        <dbReference type="ARBA" id="ARBA00021563"/>
    </source>
</evidence>
<dbReference type="GO" id="GO:0015627">
    <property type="term" value="C:type II protein secretion system complex"/>
    <property type="evidence" value="ECO:0007669"/>
    <property type="project" value="InterPro"/>
</dbReference>
<evidence type="ECO:0000256" key="4">
    <source>
        <dbReference type="ARBA" id="ARBA00022448"/>
    </source>
</evidence>
<keyword evidence="12" id="KW-1185">Reference proteome</keyword>
<gene>
    <name evidence="11" type="ORF">FM042_05605</name>
</gene>
<evidence type="ECO:0000256" key="6">
    <source>
        <dbReference type="ARBA" id="ARBA00022519"/>
    </source>
</evidence>
<sequence>MMQQLKRKRVLIPLLLGIYLVALLALMPARVVLWFAPLPQEVAVGGISGTIWNGTIARVRVDNVALNDVSWRVRAWDLLRLRVTADLDIPARQDNVLQGNGRISVTSGGALAIHNLRLAGELDELMGLMPFDSPIPLRGALTANVSEFVLGQPICQQFDGRIIGVQLQARLAQGWDSLGDYEVNLGCSEGRIDVLMEPDNLLGLSVTGSVAPTSTELRIGIAPQPGAPRGINDLLQWLGEADAQGRRYFNFRL</sequence>
<evidence type="ECO:0000313" key="12">
    <source>
        <dbReference type="Proteomes" id="UP000320359"/>
    </source>
</evidence>
<dbReference type="Proteomes" id="UP000320359">
    <property type="component" value="Unassembled WGS sequence"/>
</dbReference>
<dbReference type="EMBL" id="VJWL01000001">
    <property type="protein sequence ID" value="TRW50306.1"/>
    <property type="molecule type" value="Genomic_DNA"/>
</dbReference>
<evidence type="ECO:0000256" key="5">
    <source>
        <dbReference type="ARBA" id="ARBA00022475"/>
    </source>
</evidence>
<dbReference type="OrthoDB" id="6118198at2"/>
<dbReference type="GO" id="GO:0005886">
    <property type="term" value="C:plasma membrane"/>
    <property type="evidence" value="ECO:0007669"/>
    <property type="project" value="UniProtKB-SubCell"/>
</dbReference>
<protein>
    <recommendedName>
        <fullName evidence="3">Type II secretion system protein N</fullName>
    </recommendedName>
    <alternativeName>
        <fullName evidence="10">General secretion pathway protein N</fullName>
    </alternativeName>
</protein>
<accession>A0A552X5P7</accession>
<evidence type="ECO:0000256" key="9">
    <source>
        <dbReference type="ARBA" id="ARBA00023136"/>
    </source>
</evidence>
<dbReference type="RefSeq" id="WP_143235150.1">
    <property type="nucleotide sequence ID" value="NZ_VJWL01000001.1"/>
</dbReference>
<keyword evidence="7" id="KW-0812">Transmembrane</keyword>
<evidence type="ECO:0000256" key="2">
    <source>
        <dbReference type="ARBA" id="ARBA00007208"/>
    </source>
</evidence>
<dbReference type="Pfam" id="PF01203">
    <property type="entry name" value="T2SSN"/>
    <property type="match status" value="1"/>
</dbReference>
<comment type="subcellular location">
    <subcellularLocation>
        <location evidence="1">Cell inner membrane</location>
    </subcellularLocation>
</comment>
<organism evidence="11 12">
    <name type="scientific">Aliidiomarina halalkaliphila</name>
    <dbReference type="NCBI Taxonomy" id="2593535"/>
    <lineage>
        <taxon>Bacteria</taxon>
        <taxon>Pseudomonadati</taxon>
        <taxon>Pseudomonadota</taxon>
        <taxon>Gammaproteobacteria</taxon>
        <taxon>Alteromonadales</taxon>
        <taxon>Idiomarinaceae</taxon>
        <taxon>Aliidiomarina</taxon>
    </lineage>
</organism>